<organism evidence="3 4">
    <name type="scientific">Miscanthus lutarioriparius</name>
    <dbReference type="NCBI Taxonomy" id="422564"/>
    <lineage>
        <taxon>Eukaryota</taxon>
        <taxon>Viridiplantae</taxon>
        <taxon>Streptophyta</taxon>
        <taxon>Embryophyta</taxon>
        <taxon>Tracheophyta</taxon>
        <taxon>Spermatophyta</taxon>
        <taxon>Magnoliopsida</taxon>
        <taxon>Liliopsida</taxon>
        <taxon>Poales</taxon>
        <taxon>Poaceae</taxon>
        <taxon>PACMAD clade</taxon>
        <taxon>Panicoideae</taxon>
        <taxon>Andropogonodae</taxon>
        <taxon>Andropogoneae</taxon>
        <taxon>Saccharinae</taxon>
        <taxon>Miscanthus</taxon>
    </lineage>
</organism>
<dbReference type="AlphaFoldDB" id="A0A811QB18"/>
<evidence type="ECO:0000259" key="2">
    <source>
        <dbReference type="Pfam" id="PF13889"/>
    </source>
</evidence>
<comment type="caution">
    <text evidence="3">The sequence shown here is derived from an EMBL/GenBank/DDBJ whole genome shotgun (WGS) entry which is preliminary data.</text>
</comment>
<evidence type="ECO:0000313" key="3">
    <source>
        <dbReference type="EMBL" id="CAD6253937.1"/>
    </source>
</evidence>
<feature type="compositionally biased region" description="Basic and acidic residues" evidence="1">
    <location>
        <begin position="202"/>
        <end position="218"/>
    </location>
</feature>
<feature type="region of interest" description="Disordered" evidence="1">
    <location>
        <begin position="193"/>
        <end position="218"/>
    </location>
</feature>
<dbReference type="EMBL" id="CAJGYO010000009">
    <property type="protein sequence ID" value="CAD6253937.1"/>
    <property type="molecule type" value="Genomic_DNA"/>
</dbReference>
<sequence length="261" mass="29531">MAQLVLNLCIPELREKALLFLSKKTIYSRRWSTTRRRHHFTPSSRSYDLSDIPAGTKPFMWQKITLSSASPSYPSREGSKASDVKVESVQCGSELIECGALFSECSDNRHESEKGGSADMECFPMECDVREPNAYATLGNSENDANAEGCCCQIDSCQGGKKSFSKSPKVNDIPARGVLQYALHLHFLSPFSKNPSKSRQHCKLDLSSEPHTRSRNEEERRFYLYNDIRVVFPQRQSDSDEGKLRAEHDFPANPKYFDISN</sequence>
<feature type="domain" description="Atos-like C-terminal" evidence="2">
    <location>
        <begin position="178"/>
        <end position="259"/>
    </location>
</feature>
<name>A0A811QB18_9POAL</name>
<protein>
    <recommendedName>
        <fullName evidence="2">Atos-like C-terminal domain-containing protein</fullName>
    </recommendedName>
</protein>
<dbReference type="OrthoDB" id="8625101at2759"/>
<feature type="region of interest" description="Disordered" evidence="1">
    <location>
        <begin position="235"/>
        <end position="261"/>
    </location>
</feature>
<reference evidence="3" key="1">
    <citation type="submission" date="2020-10" db="EMBL/GenBank/DDBJ databases">
        <authorList>
            <person name="Han B."/>
            <person name="Lu T."/>
            <person name="Zhao Q."/>
            <person name="Huang X."/>
            <person name="Zhao Y."/>
        </authorList>
    </citation>
    <scope>NUCLEOTIDE SEQUENCE</scope>
</reference>
<dbReference type="InterPro" id="IPR033473">
    <property type="entry name" value="Atos-like_C"/>
</dbReference>
<dbReference type="Pfam" id="PF13889">
    <property type="entry name" value="Chromosome_seg"/>
    <property type="match status" value="1"/>
</dbReference>
<evidence type="ECO:0000256" key="1">
    <source>
        <dbReference type="SAM" id="MobiDB-lite"/>
    </source>
</evidence>
<evidence type="ECO:0000313" key="4">
    <source>
        <dbReference type="Proteomes" id="UP000604825"/>
    </source>
</evidence>
<dbReference type="PANTHER" id="PTHR13199">
    <property type="entry name" value="GH03947P"/>
    <property type="match status" value="1"/>
</dbReference>
<feature type="compositionally biased region" description="Basic and acidic residues" evidence="1">
    <location>
        <begin position="237"/>
        <end position="250"/>
    </location>
</feature>
<dbReference type="InterPro" id="IPR051506">
    <property type="entry name" value="ATOS_Transcription_Regulators"/>
</dbReference>
<gene>
    <name evidence="3" type="ORF">NCGR_LOCUS37553</name>
</gene>
<dbReference type="Proteomes" id="UP000604825">
    <property type="component" value="Unassembled WGS sequence"/>
</dbReference>
<dbReference type="PANTHER" id="PTHR13199:SF19">
    <property type="entry name" value="OS09G0509400 PROTEIN"/>
    <property type="match status" value="1"/>
</dbReference>
<accession>A0A811QB18</accession>
<proteinExistence type="predicted"/>
<keyword evidence="4" id="KW-1185">Reference proteome</keyword>